<dbReference type="GO" id="GO:0005524">
    <property type="term" value="F:ATP binding"/>
    <property type="evidence" value="ECO:0007669"/>
    <property type="project" value="InterPro"/>
</dbReference>
<dbReference type="SMART" id="SM00382">
    <property type="entry name" value="AAA"/>
    <property type="match status" value="1"/>
</dbReference>
<name>A0A7J2TBW8_9CREN</name>
<evidence type="ECO:0000313" key="2">
    <source>
        <dbReference type="EMBL" id="HEH31482.1"/>
    </source>
</evidence>
<evidence type="ECO:0000259" key="1">
    <source>
        <dbReference type="SMART" id="SM00382"/>
    </source>
</evidence>
<dbReference type="InterPro" id="IPR011704">
    <property type="entry name" value="ATPase_dyneun-rel_AAA"/>
</dbReference>
<accession>A0A7J2TBW8</accession>
<dbReference type="SUPFAM" id="SSF52540">
    <property type="entry name" value="P-loop containing nucleoside triphosphate hydrolases"/>
    <property type="match status" value="1"/>
</dbReference>
<dbReference type="GO" id="GO:0016887">
    <property type="term" value="F:ATP hydrolysis activity"/>
    <property type="evidence" value="ECO:0007669"/>
    <property type="project" value="InterPro"/>
</dbReference>
<gene>
    <name evidence="2" type="ORF">ENP99_05190</name>
</gene>
<dbReference type="Pfam" id="PF07728">
    <property type="entry name" value="AAA_5"/>
    <property type="match status" value="1"/>
</dbReference>
<dbReference type="EMBL" id="DSLL01000046">
    <property type="protein sequence ID" value="HEH31482.1"/>
    <property type="molecule type" value="Genomic_DNA"/>
</dbReference>
<sequence>MCCIIKGFEVRVVGRVEIFALIALASGKNVLFVGAPGVGKTRLAKRLAGEGMPSFEIVTCREGLTYDRLVAYYSSRGGDVSLELGPLTKSLLRYWLSIRLGTKVVPGWIVLDEVNRVNIDVVLGEIFTAMDMEHRMSVKIVTEELLDKVSEYLHNSIDGVVARLGTVVNKANDSVDELVKAFKSFSGVPLPYSYRFLATMNIYDRAQLYRLGHAFVRRFAYIYIPPPYESSATTWSDRLEPKLLASNISKSIYSILTSAGNEIVKQAVKELEIHRHVKSLVESDSPMIYIESPANLATQASEYIRPGELCDKSFKLISYVYGLADEISVELGISPLVDAVKMCIATSILFSKLVTDAELADLMLSSLIIPQLGIIAPRIRAEALLGSEELLKRVKELQKTIEELLGVKSLSYRVLRGLIEA</sequence>
<dbReference type="PANTHER" id="PTHR37291:SF1">
    <property type="entry name" value="TYPE IV METHYL-DIRECTED RESTRICTION ENZYME ECOKMCRB SUBUNIT"/>
    <property type="match status" value="1"/>
</dbReference>
<dbReference type="AlphaFoldDB" id="A0A7J2TBW8"/>
<dbReference type="Gene3D" id="3.40.50.300">
    <property type="entry name" value="P-loop containing nucleotide triphosphate hydrolases"/>
    <property type="match status" value="1"/>
</dbReference>
<organism evidence="2">
    <name type="scientific">Ignisphaera aggregans</name>
    <dbReference type="NCBI Taxonomy" id="334771"/>
    <lineage>
        <taxon>Archaea</taxon>
        <taxon>Thermoproteota</taxon>
        <taxon>Thermoprotei</taxon>
        <taxon>Desulfurococcales</taxon>
        <taxon>Desulfurococcaceae</taxon>
        <taxon>Ignisphaera</taxon>
    </lineage>
</organism>
<dbReference type="InterPro" id="IPR027417">
    <property type="entry name" value="P-loop_NTPase"/>
</dbReference>
<feature type="domain" description="AAA+ ATPase" evidence="1">
    <location>
        <begin position="26"/>
        <end position="225"/>
    </location>
</feature>
<dbReference type="InterPro" id="IPR052934">
    <property type="entry name" value="Methyl-DNA_Rec/Restrict_Enz"/>
</dbReference>
<protein>
    <recommendedName>
        <fullName evidence="1">AAA+ ATPase domain-containing protein</fullName>
    </recommendedName>
</protein>
<dbReference type="PANTHER" id="PTHR37291">
    <property type="entry name" value="5-METHYLCYTOSINE-SPECIFIC RESTRICTION ENZYME B"/>
    <property type="match status" value="1"/>
</dbReference>
<dbReference type="InterPro" id="IPR003593">
    <property type="entry name" value="AAA+_ATPase"/>
</dbReference>
<proteinExistence type="predicted"/>
<reference evidence="2" key="1">
    <citation type="journal article" date="2020" name="mSystems">
        <title>Genome- and Community-Level Interaction Insights into Carbon Utilization and Element Cycling Functions of Hydrothermarchaeota in Hydrothermal Sediment.</title>
        <authorList>
            <person name="Zhou Z."/>
            <person name="Liu Y."/>
            <person name="Xu W."/>
            <person name="Pan J."/>
            <person name="Luo Z.H."/>
            <person name="Li M."/>
        </authorList>
    </citation>
    <scope>NUCLEOTIDE SEQUENCE [LARGE SCALE GENOMIC DNA]</scope>
    <source>
        <strain evidence="2">SpSt-27</strain>
    </source>
</reference>
<comment type="caution">
    <text evidence="2">The sequence shown here is derived from an EMBL/GenBank/DDBJ whole genome shotgun (WGS) entry which is preliminary data.</text>
</comment>